<keyword evidence="1" id="KW-0235">DNA replication</keyword>
<feature type="domain" description="J" evidence="2">
    <location>
        <begin position="1"/>
        <end position="68"/>
    </location>
</feature>
<dbReference type="EMBL" id="BRLB01000001">
    <property type="protein sequence ID" value="GKX27857.1"/>
    <property type="molecule type" value="Genomic_DNA"/>
</dbReference>
<dbReference type="AlphaFoldDB" id="A0A9W6DE02"/>
<dbReference type="Proteomes" id="UP001144256">
    <property type="component" value="Unassembled WGS sequence"/>
</dbReference>
<evidence type="ECO:0000256" key="1">
    <source>
        <dbReference type="ARBA" id="ARBA00022705"/>
    </source>
</evidence>
<protein>
    <submittedName>
        <fullName evidence="3">Molecular chaperone DnaJ</fullName>
    </submittedName>
</protein>
<reference evidence="3" key="1">
    <citation type="submission" date="2022-06" db="EMBL/GenBank/DDBJ databases">
        <title>Vallitalea longa sp. nov., an anaerobic bacterium isolated from marine sediment.</title>
        <authorList>
            <person name="Hirano S."/>
            <person name="Terahara T."/>
            <person name="Mori K."/>
            <person name="Hamada M."/>
            <person name="Matsumoto R."/>
            <person name="Kobayashi T."/>
        </authorList>
    </citation>
    <scope>NUCLEOTIDE SEQUENCE</scope>
    <source>
        <strain evidence="3">SH18-1</strain>
    </source>
</reference>
<comment type="caution">
    <text evidence="3">The sequence shown here is derived from an EMBL/GenBank/DDBJ whole genome shotgun (WGS) entry which is preliminary data.</text>
</comment>
<gene>
    <name evidence="3" type="ORF">SH1V18_03370</name>
</gene>
<dbReference type="GO" id="GO:0006260">
    <property type="term" value="P:DNA replication"/>
    <property type="evidence" value="ECO:0007669"/>
    <property type="project" value="UniProtKB-KW"/>
</dbReference>
<evidence type="ECO:0000259" key="2">
    <source>
        <dbReference type="PROSITE" id="PS50076"/>
    </source>
</evidence>
<dbReference type="SUPFAM" id="SSF46565">
    <property type="entry name" value="Chaperone J-domain"/>
    <property type="match status" value="1"/>
</dbReference>
<evidence type="ECO:0000313" key="3">
    <source>
        <dbReference type="EMBL" id="GKX27857.1"/>
    </source>
</evidence>
<dbReference type="RefSeq" id="WP_281811580.1">
    <property type="nucleotide sequence ID" value="NZ_BRLB01000001.1"/>
</dbReference>
<proteinExistence type="predicted"/>
<dbReference type="InterPro" id="IPR036869">
    <property type="entry name" value="J_dom_sf"/>
</dbReference>
<accession>A0A9W6DE02</accession>
<dbReference type="InterPro" id="IPR001623">
    <property type="entry name" value="DnaJ_domain"/>
</dbReference>
<dbReference type="Gene3D" id="1.10.287.110">
    <property type="entry name" value="DnaJ domain"/>
    <property type="match status" value="1"/>
</dbReference>
<name>A0A9W6DE02_9FIRM</name>
<sequence length="152" mass="18112">MFSNVNTLEELKKEYRRLARKFHPDNGGSLEKMKELNNEFDRLSKTFSNQENVEFNSETFRNIINSLSQYDITIEIIGTWIWVSGNTYKIKDKLKELKFKWSRNKKSWYWYEGEYKKHTKKQFTMSDIKSMHGCKVVKQGTTTNTNFIGARA</sequence>
<evidence type="ECO:0000313" key="4">
    <source>
        <dbReference type="Proteomes" id="UP001144256"/>
    </source>
</evidence>
<keyword evidence="4" id="KW-1185">Reference proteome</keyword>
<dbReference type="CDD" id="cd06257">
    <property type="entry name" value="DnaJ"/>
    <property type="match status" value="1"/>
</dbReference>
<dbReference type="PROSITE" id="PS50076">
    <property type="entry name" value="DNAJ_2"/>
    <property type="match status" value="1"/>
</dbReference>
<organism evidence="3 4">
    <name type="scientific">Vallitalea longa</name>
    <dbReference type="NCBI Taxonomy" id="2936439"/>
    <lineage>
        <taxon>Bacteria</taxon>
        <taxon>Bacillati</taxon>
        <taxon>Bacillota</taxon>
        <taxon>Clostridia</taxon>
        <taxon>Lachnospirales</taxon>
        <taxon>Vallitaleaceae</taxon>
        <taxon>Vallitalea</taxon>
    </lineage>
</organism>